<organism evidence="1 2">
    <name type="scientific">Legionella spiritensis</name>
    <dbReference type="NCBI Taxonomy" id="452"/>
    <lineage>
        <taxon>Bacteria</taxon>
        <taxon>Pseudomonadati</taxon>
        <taxon>Pseudomonadota</taxon>
        <taxon>Gammaproteobacteria</taxon>
        <taxon>Legionellales</taxon>
        <taxon>Legionellaceae</taxon>
        <taxon>Legionella</taxon>
    </lineage>
</organism>
<reference evidence="1 2" key="1">
    <citation type="submission" date="2015-11" db="EMBL/GenBank/DDBJ databases">
        <title>Genomic analysis of 38 Legionella species identifies large and diverse effector repertoires.</title>
        <authorList>
            <person name="Burstein D."/>
            <person name="Amaro F."/>
            <person name="Zusman T."/>
            <person name="Lifshitz Z."/>
            <person name="Cohen O."/>
            <person name="Gilbert J.A."/>
            <person name="Pupko T."/>
            <person name="Shuman H.A."/>
            <person name="Segal G."/>
        </authorList>
    </citation>
    <scope>NUCLEOTIDE SEQUENCE [LARGE SCALE GENOMIC DNA]</scope>
    <source>
        <strain evidence="1 2">Mt.St.Helens-9</strain>
    </source>
</reference>
<dbReference type="STRING" id="452.Lspi_2348"/>
<evidence type="ECO:0000313" key="2">
    <source>
        <dbReference type="Proteomes" id="UP000054877"/>
    </source>
</evidence>
<evidence type="ECO:0000313" key="1">
    <source>
        <dbReference type="EMBL" id="KTD61718.1"/>
    </source>
</evidence>
<dbReference type="Proteomes" id="UP000054877">
    <property type="component" value="Unassembled WGS sequence"/>
</dbReference>
<name>A0A0W0YYY1_LEGSP</name>
<dbReference type="AlphaFoldDB" id="A0A0W0YYY1"/>
<protein>
    <submittedName>
        <fullName evidence="1">Uncharacterized protein</fullName>
    </submittedName>
</protein>
<dbReference type="EMBL" id="LNYX01000031">
    <property type="protein sequence ID" value="KTD61718.1"/>
    <property type="molecule type" value="Genomic_DNA"/>
</dbReference>
<keyword evidence="2" id="KW-1185">Reference proteome</keyword>
<comment type="caution">
    <text evidence="1">The sequence shown here is derived from an EMBL/GenBank/DDBJ whole genome shotgun (WGS) entry which is preliminary data.</text>
</comment>
<accession>A0A0W0YYY1</accession>
<proteinExistence type="predicted"/>
<sequence length="191" mass="21562">MLASLTTMSENKTFTNITIETLVLVAVWERPFVFQGCFKITRTGAIHSVLLFFRCECLTPDQSDTINPDFSPHDYRFTHLYNATHPVRPDPAIQSVNHALYLLKYALHATLTEMHKSQTQRFMSIDAVAMQAMIRRVEPILKGEVKWTGAEEELGFAASMDFSPQEVMGEMAANTLLKCFNHPDNGLPGTH</sequence>
<dbReference type="PATRIC" id="fig|452.5.peg.2589"/>
<gene>
    <name evidence="1" type="ORF">Lspi_2348</name>
</gene>